<dbReference type="PANTHER" id="PTHR35163:SF11">
    <property type="entry name" value="DUF4201 DOMAIN-CONTAINING PROTEIN"/>
    <property type="match status" value="1"/>
</dbReference>
<dbReference type="Gramene" id="TraesCS7D03G0291200.1">
    <property type="protein sequence ID" value="TraesCS7D03G0291200.1.CDS"/>
    <property type="gene ID" value="TraesCS7D03G0291200"/>
</dbReference>
<dbReference type="EnsemblPlants" id="TraesCS7D02G129400.1">
    <property type="protein sequence ID" value="TraesCS7D02G129400.1"/>
    <property type="gene ID" value="TraesCS7D02G129400"/>
</dbReference>
<dbReference type="Gene3D" id="1.20.1280.50">
    <property type="match status" value="1"/>
</dbReference>
<dbReference type="Gramene" id="TraesROB_scaffold_068068_01G000500.1">
    <property type="protein sequence ID" value="TraesROB_scaffold_068068_01G000500.1"/>
    <property type="gene ID" value="TraesROB_scaffold_068068_01G000500"/>
</dbReference>
<dbReference type="InterPro" id="IPR036047">
    <property type="entry name" value="F-box-like_dom_sf"/>
</dbReference>
<feature type="domain" description="F-box" evidence="2">
    <location>
        <begin position="17"/>
        <end position="64"/>
    </location>
</feature>
<dbReference type="Gramene" id="TraesCS7D02G129400.1">
    <property type="protein sequence ID" value="TraesCS7D02G129400.1"/>
    <property type="gene ID" value="TraesCS7D02G129400"/>
</dbReference>
<dbReference type="Proteomes" id="UP000019116">
    <property type="component" value="Chromosome 7D"/>
</dbReference>
<dbReference type="Pfam" id="PF12937">
    <property type="entry name" value="F-box-like"/>
    <property type="match status" value="1"/>
</dbReference>
<evidence type="ECO:0000313" key="4">
    <source>
        <dbReference type="Proteomes" id="UP000019116"/>
    </source>
</evidence>
<keyword evidence="1" id="KW-0175">Coiled coil</keyword>
<sequence>MEPWRRGEGSSLKKPMAPPLAALGAELLGKILRRLPDMASLASAARVCKRWGRVASDPAVFRRFGSLRRPPLVGVLVTDRGREKFPLYRPDVCFIQAPSRNNPELASAAADGDFYFMHHPNVHDHDEWRLRGCDGGLLFSLGRYSTDLAVYGPLDRTVVFFKPPDDRLLFFYAIVADEADASFQVIAIQPGDDETSFVFSPRTGSWVENGSVCSECYTDGIAAGRFAYWRSNTKKDDYNEVKEGILVVDTTTMVWSYMTAPFPVGESYCVAHMAEHGGLCIVSSKEQRVLLWVRDANGGWVVKQEVSLLNQFPSLKRLRRYQWMKRVRILAMKAGYVYMEFWSIRNNDSYLLVLNLNTVKLEMFLNNGLNNEGKPYRGRAHLSGDTVANRCVPGALTRTRPVRSVTWARSARSWIPASIEDQDYSGIETAPRALCHQHGVAAERRVAFEAFNTGRRFLVCPKSEDDNCGIVLCIDPEWPPTLQNALLKLWEMYHDSKSDRGKDNLESSLTIHHLIKEKNNLEANYDKLVEDVHQLFNAQEDRMVDFSYLQAKMQNVHVSDLVVSDMKTEMGKKDAEIFKLQEKYKVRMNLTQSQGTCIRNLKFNYLKEKEVLSTSTRNLQFQVDELKKSEEKLIQENTQLLLHMVVVNHYVVALSCCEPLWCCGEPLCCYGEPLC</sequence>
<accession>A0A3B6TAA0</accession>
<name>A0A3B6TAA0_WHEAT</name>
<feature type="coiled-coil region" evidence="1">
    <location>
        <begin position="511"/>
        <end position="538"/>
    </location>
</feature>
<dbReference type="OMA" id="DHDEWRL"/>
<reference evidence="3" key="1">
    <citation type="submission" date="2018-08" db="EMBL/GenBank/DDBJ databases">
        <authorList>
            <person name="Rossello M."/>
        </authorList>
    </citation>
    <scope>NUCLEOTIDE SEQUENCE [LARGE SCALE GENOMIC DNA]</scope>
    <source>
        <strain evidence="3">cv. Chinese Spring</strain>
    </source>
</reference>
<evidence type="ECO:0000256" key="1">
    <source>
        <dbReference type="SAM" id="Coils"/>
    </source>
</evidence>
<evidence type="ECO:0000259" key="2">
    <source>
        <dbReference type="PROSITE" id="PS50181"/>
    </source>
</evidence>
<keyword evidence="4" id="KW-1185">Reference proteome</keyword>
<dbReference type="AlphaFoldDB" id="A0A3B6TAA0"/>
<dbReference type="SUPFAM" id="SSF81383">
    <property type="entry name" value="F-box domain"/>
    <property type="match status" value="1"/>
</dbReference>
<proteinExistence type="predicted"/>
<dbReference type="PROSITE" id="PS50181">
    <property type="entry name" value="FBOX"/>
    <property type="match status" value="1"/>
</dbReference>
<dbReference type="PANTHER" id="PTHR35163">
    <property type="entry name" value="OS02G0467300 PROTEIN"/>
    <property type="match status" value="1"/>
</dbReference>
<dbReference type="Gramene" id="TraesWEE_scaffold_084957_01G000500.1">
    <property type="protein sequence ID" value="TraesWEE_scaffold_084957_01G000500.1"/>
    <property type="gene ID" value="TraesWEE_scaffold_084957_01G000500"/>
</dbReference>
<protein>
    <recommendedName>
        <fullName evidence="2">F-box domain-containing protein</fullName>
    </recommendedName>
</protein>
<reference evidence="3" key="2">
    <citation type="submission" date="2018-10" db="UniProtKB">
        <authorList>
            <consortium name="EnsemblPlants"/>
        </authorList>
    </citation>
    <scope>IDENTIFICATION</scope>
</reference>
<organism evidence="3">
    <name type="scientific">Triticum aestivum</name>
    <name type="common">Wheat</name>
    <dbReference type="NCBI Taxonomy" id="4565"/>
    <lineage>
        <taxon>Eukaryota</taxon>
        <taxon>Viridiplantae</taxon>
        <taxon>Streptophyta</taxon>
        <taxon>Embryophyta</taxon>
        <taxon>Tracheophyta</taxon>
        <taxon>Spermatophyta</taxon>
        <taxon>Magnoliopsida</taxon>
        <taxon>Liliopsida</taxon>
        <taxon>Poales</taxon>
        <taxon>Poaceae</taxon>
        <taxon>BOP clade</taxon>
        <taxon>Pooideae</taxon>
        <taxon>Triticodae</taxon>
        <taxon>Triticeae</taxon>
        <taxon>Triticinae</taxon>
        <taxon>Triticum</taxon>
    </lineage>
</organism>
<dbReference type="Gramene" id="TraesCLE_scaffold_091210_01G000500.1">
    <property type="protein sequence ID" value="TraesCLE_scaffold_091210_01G000500.1"/>
    <property type="gene ID" value="TraesCLE_scaffold_091210_01G000500"/>
</dbReference>
<dbReference type="OrthoDB" id="651871at2759"/>
<dbReference type="InterPro" id="IPR001810">
    <property type="entry name" value="F-box_dom"/>
</dbReference>
<evidence type="ECO:0000313" key="3">
    <source>
        <dbReference type="EnsemblPlants" id="TraesCS7D02G129400.1"/>
    </source>
</evidence>